<dbReference type="HOGENOM" id="CLU_1529296_0_0_2"/>
<evidence type="ECO:0000313" key="2">
    <source>
        <dbReference type="Proteomes" id="UP000006818"/>
    </source>
</evidence>
<dbReference type="KEGG" id="sin:YN1551_2162"/>
<sequence length="175" mass="20207">MSSIRWGGLRGEDAVAIYFESKGYIVCRNCFVYFSQGKVTSVKCNCNNKEFQDGITNSLKGKNWFVYNGRPQNQYEIDVLAANSTFFGYNVYAVEVKDWQNRSVSCNEFCYHYYKANHFIHSLGIPLNEYYILFALAGDSNIAGCRCDQNEIFIKSYDVINTINPKITLYNLYSR</sequence>
<dbReference type="AlphaFoldDB" id="C3NJF6"/>
<evidence type="ECO:0000313" key="1">
    <source>
        <dbReference type="EMBL" id="ACP49173.1"/>
    </source>
</evidence>
<organism evidence="1 2">
    <name type="scientific">Saccharolobus islandicus (strain Y.N.15.51 / Yellowstone #2)</name>
    <name type="common">Sulfolobus islandicus</name>
    <dbReference type="NCBI Taxonomy" id="419942"/>
    <lineage>
        <taxon>Archaea</taxon>
        <taxon>Thermoproteota</taxon>
        <taxon>Thermoprotei</taxon>
        <taxon>Sulfolobales</taxon>
        <taxon>Sulfolobaceae</taxon>
        <taxon>Saccharolobus</taxon>
    </lineage>
</organism>
<reference evidence="1 2" key="1">
    <citation type="journal article" date="2009" name="Proc. Natl. Acad. Sci. U.S.A.">
        <title>Biogeography of the Sulfolobus islandicus pan-genome.</title>
        <authorList>
            <person name="Reno M.L."/>
            <person name="Held N.L."/>
            <person name="Fields C.J."/>
            <person name="Burke P.V."/>
            <person name="Whitaker R.J."/>
        </authorList>
    </citation>
    <scope>NUCLEOTIDE SEQUENCE [LARGE SCALE GENOMIC DNA]</scope>
    <source>
        <strain evidence="2">Y.N.15.51 / Yellowstone #2</strain>
    </source>
</reference>
<protein>
    <submittedName>
        <fullName evidence="1">Uncharacterized protein</fullName>
    </submittedName>
</protein>
<proteinExistence type="predicted"/>
<dbReference type="EMBL" id="CP001404">
    <property type="protein sequence ID" value="ACP49173.1"/>
    <property type="molecule type" value="Genomic_DNA"/>
</dbReference>
<dbReference type="Proteomes" id="UP000006818">
    <property type="component" value="Chromosome"/>
</dbReference>
<accession>C3NJF6</accession>
<name>C3NJF6_SACI1</name>
<dbReference type="RefSeq" id="WP_012717771.1">
    <property type="nucleotide sequence ID" value="NC_012623.1"/>
</dbReference>
<dbReference type="GeneID" id="7809864"/>
<gene>
    <name evidence="1" type="ordered locus">YN1551_2162</name>
</gene>